<dbReference type="RefSeq" id="WP_181358443.1">
    <property type="nucleotide sequence ID" value="NZ_PYGD01000004.1"/>
</dbReference>
<protein>
    <submittedName>
        <fullName evidence="5">NUDIX domain-containing protein</fullName>
    </submittedName>
</protein>
<dbReference type="Pfam" id="PF00293">
    <property type="entry name" value="NUDIX"/>
    <property type="match status" value="1"/>
</dbReference>
<name>A0A2P8D3X7_9BACT</name>
<dbReference type="PROSITE" id="PS00893">
    <property type="entry name" value="NUDIX_BOX"/>
    <property type="match status" value="1"/>
</dbReference>
<comment type="cofactor">
    <cofactor evidence="1">
        <name>Mg(2+)</name>
        <dbReference type="ChEBI" id="CHEBI:18420"/>
    </cofactor>
</comment>
<dbReference type="Proteomes" id="UP000240572">
    <property type="component" value="Unassembled WGS sequence"/>
</dbReference>
<reference evidence="5 6" key="1">
    <citation type="submission" date="2018-03" db="EMBL/GenBank/DDBJ databases">
        <title>Genomic Encyclopedia of Type Strains, Phase III (KMG-III): the genomes of soil and plant-associated and newly described type strains.</title>
        <authorList>
            <person name="Whitman W."/>
        </authorList>
    </citation>
    <scope>NUCLEOTIDE SEQUENCE [LARGE SCALE GENOMIC DNA]</scope>
    <source>
        <strain evidence="5 6">CGMCC 1.12700</strain>
    </source>
</reference>
<organism evidence="5 6">
    <name type="scientific">Taibaiella chishuiensis</name>
    <dbReference type="NCBI Taxonomy" id="1434707"/>
    <lineage>
        <taxon>Bacteria</taxon>
        <taxon>Pseudomonadati</taxon>
        <taxon>Bacteroidota</taxon>
        <taxon>Chitinophagia</taxon>
        <taxon>Chitinophagales</taxon>
        <taxon>Chitinophagaceae</taxon>
        <taxon>Taibaiella</taxon>
    </lineage>
</organism>
<keyword evidence="2 3" id="KW-0378">Hydrolase</keyword>
<dbReference type="EMBL" id="PYGD01000004">
    <property type="protein sequence ID" value="PSK91916.1"/>
    <property type="molecule type" value="Genomic_DNA"/>
</dbReference>
<evidence type="ECO:0000256" key="1">
    <source>
        <dbReference type="ARBA" id="ARBA00001946"/>
    </source>
</evidence>
<feature type="domain" description="Nudix hydrolase" evidence="4">
    <location>
        <begin position="78"/>
        <end position="205"/>
    </location>
</feature>
<dbReference type="AlphaFoldDB" id="A0A2P8D3X7"/>
<keyword evidence="6" id="KW-1185">Reference proteome</keyword>
<dbReference type="InterPro" id="IPR000086">
    <property type="entry name" value="NUDIX_hydrolase_dom"/>
</dbReference>
<sequence length="211" mass="24176">MIFVRKIYINNKLLILTNAADKYITEHPIASGYLLLTGAFSRHFRQAQQHLGQMRSLGAIIEDISVEALLEELHKAYEPIEAAGGVVVNPDGGVLMIYRRGKWDLPKGKRDEGESIEDCAVREIIEETGLPELKIVDKICETFHVYAQGGVELLKTTHWYNMKSKKNFELHPQKEENILEARWVAEKKIGLYMHQSYEAIKEVLRASGKRW</sequence>
<dbReference type="PANTHER" id="PTHR43046">
    <property type="entry name" value="GDP-MANNOSE MANNOSYL HYDROLASE"/>
    <property type="match status" value="1"/>
</dbReference>
<dbReference type="PANTHER" id="PTHR43046:SF14">
    <property type="entry name" value="MUTT_NUDIX FAMILY PROTEIN"/>
    <property type="match status" value="1"/>
</dbReference>
<dbReference type="SUPFAM" id="SSF55811">
    <property type="entry name" value="Nudix"/>
    <property type="match status" value="1"/>
</dbReference>
<dbReference type="PRINTS" id="PR00502">
    <property type="entry name" value="NUDIXFAMILY"/>
</dbReference>
<evidence type="ECO:0000313" key="5">
    <source>
        <dbReference type="EMBL" id="PSK91916.1"/>
    </source>
</evidence>
<evidence type="ECO:0000256" key="3">
    <source>
        <dbReference type="RuleBase" id="RU003476"/>
    </source>
</evidence>
<gene>
    <name evidence="5" type="ORF">B0I18_10410</name>
</gene>
<proteinExistence type="inferred from homology"/>
<dbReference type="PROSITE" id="PS51462">
    <property type="entry name" value="NUDIX"/>
    <property type="match status" value="1"/>
</dbReference>
<evidence type="ECO:0000313" key="6">
    <source>
        <dbReference type="Proteomes" id="UP000240572"/>
    </source>
</evidence>
<comment type="caution">
    <text evidence="5">The sequence shown here is derived from an EMBL/GenBank/DDBJ whole genome shotgun (WGS) entry which is preliminary data.</text>
</comment>
<dbReference type="InterPro" id="IPR020476">
    <property type="entry name" value="Nudix_hydrolase"/>
</dbReference>
<dbReference type="InterPro" id="IPR020084">
    <property type="entry name" value="NUDIX_hydrolase_CS"/>
</dbReference>
<dbReference type="CDD" id="cd03673">
    <property type="entry name" value="NUDIX_Ap6A_hydrolase"/>
    <property type="match status" value="1"/>
</dbReference>
<dbReference type="Gene3D" id="3.90.79.10">
    <property type="entry name" value="Nucleoside Triphosphate Pyrophosphohydrolase"/>
    <property type="match status" value="1"/>
</dbReference>
<evidence type="ECO:0000256" key="2">
    <source>
        <dbReference type="ARBA" id="ARBA00022801"/>
    </source>
</evidence>
<dbReference type="InterPro" id="IPR015797">
    <property type="entry name" value="NUDIX_hydrolase-like_dom_sf"/>
</dbReference>
<evidence type="ECO:0000259" key="4">
    <source>
        <dbReference type="PROSITE" id="PS51462"/>
    </source>
</evidence>
<comment type="similarity">
    <text evidence="3">Belongs to the Nudix hydrolase family.</text>
</comment>
<dbReference type="GO" id="GO:0016787">
    <property type="term" value="F:hydrolase activity"/>
    <property type="evidence" value="ECO:0007669"/>
    <property type="project" value="UniProtKB-KW"/>
</dbReference>
<accession>A0A2P8D3X7</accession>